<sequence>MATSAWPFDVEVVGSGPNALAAAVTLARAGLSVRVFERMSHLGGGARTAETVAPGFHHDTCSAVHPLALASPFFRAFGLARRVQFVTPEISFAHPLSATDGGSGIAYRDLERTVEGLGRDGAAYRRLIAPLAARSREVARFTGSPLLRVPPHPLVSARFGARAVLQGSAAWNAPFSGAVAPAMITGVAAHAIAPQPSLIAAAAGLALQTQAHAAGWPIPMGGSQAISDALADDLRAHGGEIVLDHEIASLDELNARAVVLDVTPRALVRLAGERMPSGYRRRLERFRYGSGSAKVQFALSGPVPWADDRIAEAGTVHIGGTRARIAAAEREVLAGRHAASPYVLVSQPSVFDATRAPHGHHALWAYTHVPAGSTLDQTEAVTRAIENVAPGFRDVIITSRSTSAAQLEADNPNYIGGDIAAGAATLRQLLARPVLSAEPWRTPLPGVYLCGAATSPGPGVHGQSGWFAARSVLRHEFGMARTPSLAP</sequence>
<comment type="caution">
    <text evidence="1">The sequence shown here is derived from an EMBL/GenBank/DDBJ whole genome shotgun (WGS) entry which is preliminary data.</text>
</comment>
<reference evidence="1 2" key="1">
    <citation type="submission" date="2014-12" db="EMBL/GenBank/DDBJ databases">
        <title>Genome sequencing of Microbacterium hominis TPW29.</title>
        <authorList>
            <person name="Tan P.W."/>
            <person name="Chan K.-G."/>
        </authorList>
    </citation>
    <scope>NUCLEOTIDE SEQUENCE [LARGE SCALE GENOMIC DNA]</scope>
    <source>
        <strain evidence="1 2">TPW29</strain>
    </source>
</reference>
<evidence type="ECO:0000313" key="2">
    <source>
        <dbReference type="Proteomes" id="UP000031202"/>
    </source>
</evidence>
<name>A0A0B4DUT0_9MICO</name>
<organism evidence="1 2">
    <name type="scientific">Microbacterium hominis</name>
    <dbReference type="NCBI Taxonomy" id="162426"/>
    <lineage>
        <taxon>Bacteria</taxon>
        <taxon>Bacillati</taxon>
        <taxon>Actinomycetota</taxon>
        <taxon>Actinomycetes</taxon>
        <taxon>Micrococcales</taxon>
        <taxon>Microbacteriaceae</taxon>
        <taxon>Microbacterium</taxon>
    </lineage>
</organism>
<protein>
    <submittedName>
        <fullName evidence="1">Dehydrogenase</fullName>
    </submittedName>
</protein>
<dbReference type="Proteomes" id="UP000031202">
    <property type="component" value="Unassembled WGS sequence"/>
</dbReference>
<dbReference type="Pfam" id="PF13450">
    <property type="entry name" value="NAD_binding_8"/>
    <property type="match status" value="1"/>
</dbReference>
<dbReference type="EMBL" id="JWSZ01000010">
    <property type="protein sequence ID" value="KIC58008.1"/>
    <property type="molecule type" value="Genomic_DNA"/>
</dbReference>
<dbReference type="InterPro" id="IPR036188">
    <property type="entry name" value="FAD/NAD-bd_sf"/>
</dbReference>
<dbReference type="AlphaFoldDB" id="A0A0B4DUT0"/>
<dbReference type="PRINTS" id="PR00419">
    <property type="entry name" value="ADXRDTASE"/>
</dbReference>
<gene>
    <name evidence="1" type="ORF">RM52_08010</name>
</gene>
<dbReference type="PANTHER" id="PTHR10668:SF105">
    <property type="entry name" value="DEHYDROGENASE-RELATED"/>
    <property type="match status" value="1"/>
</dbReference>
<evidence type="ECO:0000313" key="1">
    <source>
        <dbReference type="EMBL" id="KIC58008.1"/>
    </source>
</evidence>
<proteinExistence type="predicted"/>
<dbReference type="SUPFAM" id="SSF51905">
    <property type="entry name" value="FAD/NAD(P)-binding domain"/>
    <property type="match status" value="1"/>
</dbReference>
<accession>A0A0B4DUT0</accession>
<dbReference type="RefSeq" id="WP_039415305.1">
    <property type="nucleotide sequence ID" value="NZ_JWSZ01000010.1"/>
</dbReference>
<dbReference type="PANTHER" id="PTHR10668">
    <property type="entry name" value="PHYTOENE DEHYDROGENASE"/>
    <property type="match status" value="1"/>
</dbReference>
<dbReference type="Gene3D" id="3.50.50.60">
    <property type="entry name" value="FAD/NAD(P)-binding domain"/>
    <property type="match status" value="2"/>
</dbReference>